<evidence type="ECO:0000256" key="4">
    <source>
        <dbReference type="ARBA" id="ARBA00023136"/>
    </source>
</evidence>
<reference evidence="7" key="2">
    <citation type="submission" date="2011-02" db="EMBL/GenBank/DDBJ databases">
        <title>The complete genome of Fluviicola taffensis DSM 16823.</title>
        <authorList>
            <consortium name="US DOE Joint Genome Institute (JGI-PGF)"/>
            <person name="Lucas S."/>
            <person name="Copeland A."/>
            <person name="Lapidus A."/>
            <person name="Bruce D."/>
            <person name="Goodwin L."/>
            <person name="Pitluck S."/>
            <person name="Kyrpides N."/>
            <person name="Mavromatis K."/>
            <person name="Ivanova N."/>
            <person name="Mikhailova N."/>
            <person name="Pagani I."/>
            <person name="Chertkov O."/>
            <person name="Detter J.C."/>
            <person name="Han C."/>
            <person name="Tapia R."/>
            <person name="Land M."/>
            <person name="Hauser L."/>
            <person name="Markowitz V."/>
            <person name="Cheng J.-F."/>
            <person name="Hugenholtz P."/>
            <person name="Woyke T."/>
            <person name="Wu D."/>
            <person name="Tindall B."/>
            <person name="Pomrenke H.G."/>
            <person name="Brambilla E."/>
            <person name="Klenk H.-P."/>
            <person name="Eisen J.A."/>
        </authorList>
    </citation>
    <scope>NUCLEOTIDE SEQUENCE [LARGE SCALE GENOMIC DNA]</scope>
    <source>
        <strain evidence="7">DSM 16823 / RW262 / RW262</strain>
    </source>
</reference>
<accession>F2IHS1</accession>
<evidence type="ECO:0000256" key="5">
    <source>
        <dbReference type="RuleBase" id="RU363041"/>
    </source>
</evidence>
<sequence>MELQNALILGIIGLAAGLLGGMLGLGGAIIIIPALMIFLGYSQQLAQGTALIMMVLPVGALAAFQYYQKGFVDVKAALILAGFFFVGGFFGAKFATQIPQEILKKVFAVMLVGIALKMWFQK</sequence>
<reference evidence="6 7" key="1">
    <citation type="journal article" date="2011" name="Stand. Genomic Sci.">
        <title>Complete genome sequence of the gliding freshwater bacterium Fluviicola taffensis type strain (RW262).</title>
        <authorList>
            <person name="Woyke T."/>
            <person name="Chertkov O."/>
            <person name="Lapidus A."/>
            <person name="Nolan M."/>
            <person name="Lucas S."/>
            <person name="Del Rio T.G."/>
            <person name="Tice H."/>
            <person name="Cheng J.F."/>
            <person name="Tapia R."/>
            <person name="Han C."/>
            <person name="Goodwin L."/>
            <person name="Pitluck S."/>
            <person name="Liolios K."/>
            <person name="Pagani I."/>
            <person name="Ivanova N."/>
            <person name="Huntemann M."/>
            <person name="Mavromatis K."/>
            <person name="Mikhailova N."/>
            <person name="Pati A."/>
            <person name="Chen A."/>
            <person name="Palaniappan K."/>
            <person name="Land M."/>
            <person name="Hauser L."/>
            <person name="Brambilla E.M."/>
            <person name="Rohde M."/>
            <person name="Mwirichia R."/>
            <person name="Sikorski J."/>
            <person name="Tindall B.J."/>
            <person name="Goker M."/>
            <person name="Bristow J."/>
            <person name="Eisen J.A."/>
            <person name="Markowitz V."/>
            <person name="Hugenholtz P."/>
            <person name="Klenk H.P."/>
            <person name="Kyrpides N.C."/>
        </authorList>
    </citation>
    <scope>NUCLEOTIDE SEQUENCE [LARGE SCALE GENOMIC DNA]</scope>
    <source>
        <strain evidence="7">DSM 16823 / RW262 / RW262</strain>
    </source>
</reference>
<dbReference type="eggNOG" id="COG0730">
    <property type="taxonomic scope" value="Bacteria"/>
</dbReference>
<keyword evidence="2 5" id="KW-0812">Transmembrane</keyword>
<dbReference type="PANTHER" id="PTHR43701:SF2">
    <property type="entry name" value="MEMBRANE TRANSPORTER PROTEIN YJNA-RELATED"/>
    <property type="match status" value="1"/>
</dbReference>
<evidence type="ECO:0000256" key="3">
    <source>
        <dbReference type="ARBA" id="ARBA00022989"/>
    </source>
</evidence>
<keyword evidence="4 5" id="KW-0472">Membrane</keyword>
<evidence type="ECO:0000313" key="7">
    <source>
        <dbReference type="Proteomes" id="UP000007463"/>
    </source>
</evidence>
<dbReference type="STRING" id="755732.Fluta_2870"/>
<dbReference type="PANTHER" id="PTHR43701">
    <property type="entry name" value="MEMBRANE TRANSPORTER PROTEIN MJ0441-RELATED"/>
    <property type="match status" value="1"/>
</dbReference>
<feature type="transmembrane region" description="Helical" evidence="5">
    <location>
        <begin position="45"/>
        <end position="64"/>
    </location>
</feature>
<dbReference type="Pfam" id="PF01925">
    <property type="entry name" value="TauE"/>
    <property type="match status" value="1"/>
</dbReference>
<keyword evidence="7" id="KW-1185">Reference proteome</keyword>
<dbReference type="RefSeq" id="WP_013687618.1">
    <property type="nucleotide sequence ID" value="NC_015321.1"/>
</dbReference>
<dbReference type="AlphaFoldDB" id="F2IHS1"/>
<keyword evidence="3 5" id="KW-1133">Transmembrane helix</keyword>
<dbReference type="InterPro" id="IPR002781">
    <property type="entry name" value="TM_pro_TauE-like"/>
</dbReference>
<comment type="subcellular location">
    <subcellularLocation>
        <location evidence="5">Cell membrane</location>
        <topology evidence="5">Multi-pass membrane protein</topology>
    </subcellularLocation>
    <subcellularLocation>
        <location evidence="1">Membrane</location>
        <topology evidence="1">Multi-pass membrane protein</topology>
    </subcellularLocation>
</comment>
<evidence type="ECO:0000256" key="1">
    <source>
        <dbReference type="ARBA" id="ARBA00004141"/>
    </source>
</evidence>
<gene>
    <name evidence="6" type="ordered locus">Fluta_2870</name>
</gene>
<dbReference type="OrthoDB" id="595460at2"/>
<evidence type="ECO:0000256" key="2">
    <source>
        <dbReference type="ARBA" id="ARBA00022692"/>
    </source>
</evidence>
<protein>
    <recommendedName>
        <fullName evidence="5">Probable membrane transporter protein</fullName>
    </recommendedName>
</protein>
<dbReference type="InterPro" id="IPR051598">
    <property type="entry name" value="TSUP/Inactive_protease-like"/>
</dbReference>
<keyword evidence="5" id="KW-1003">Cell membrane</keyword>
<dbReference type="EMBL" id="CP002542">
    <property type="protein sequence ID" value="AEA44849.1"/>
    <property type="molecule type" value="Genomic_DNA"/>
</dbReference>
<feature type="transmembrane region" description="Helical" evidence="5">
    <location>
        <begin position="76"/>
        <end position="96"/>
    </location>
</feature>
<dbReference type="HOGENOM" id="CLU_045498_13_2_10"/>
<dbReference type="Proteomes" id="UP000007463">
    <property type="component" value="Chromosome"/>
</dbReference>
<name>F2IHS1_FLUTR</name>
<organism evidence="6 7">
    <name type="scientific">Fluviicola taffensis (strain DSM 16823 / NCIMB 13979 / RW262)</name>
    <dbReference type="NCBI Taxonomy" id="755732"/>
    <lineage>
        <taxon>Bacteria</taxon>
        <taxon>Pseudomonadati</taxon>
        <taxon>Bacteroidota</taxon>
        <taxon>Flavobacteriia</taxon>
        <taxon>Flavobacteriales</taxon>
        <taxon>Crocinitomicaceae</taxon>
        <taxon>Fluviicola</taxon>
    </lineage>
</organism>
<feature type="transmembrane region" description="Helical" evidence="5">
    <location>
        <begin position="7"/>
        <end position="39"/>
    </location>
</feature>
<evidence type="ECO:0000313" key="6">
    <source>
        <dbReference type="EMBL" id="AEA44849.1"/>
    </source>
</evidence>
<proteinExistence type="inferred from homology"/>
<dbReference type="KEGG" id="fte:Fluta_2870"/>
<comment type="similarity">
    <text evidence="5">Belongs to the 4-toluene sulfonate uptake permease (TSUP) (TC 2.A.102) family.</text>
</comment>
<dbReference type="GO" id="GO:0005886">
    <property type="term" value="C:plasma membrane"/>
    <property type="evidence" value="ECO:0007669"/>
    <property type="project" value="UniProtKB-SubCell"/>
</dbReference>